<reference evidence="7 8" key="1">
    <citation type="submission" date="2015-09" db="EMBL/GenBank/DDBJ databases">
        <title>Draft genome of a European isolate of the apple canker pathogen Neonectria ditissima.</title>
        <authorList>
            <person name="Gomez-Cortecero A."/>
            <person name="Harrison R.J."/>
            <person name="Armitage A.D."/>
        </authorList>
    </citation>
    <scope>NUCLEOTIDE SEQUENCE [LARGE SCALE GENOMIC DNA]</scope>
    <source>
        <strain evidence="7 8">R09/05</strain>
    </source>
</reference>
<dbReference type="EMBL" id="LKCW01000013">
    <property type="protein sequence ID" value="KPM44922.1"/>
    <property type="molecule type" value="Genomic_DNA"/>
</dbReference>
<proteinExistence type="inferred from homology"/>
<keyword evidence="3 6" id="KW-0808">Transferase</keyword>
<evidence type="ECO:0000256" key="3">
    <source>
        <dbReference type="ARBA" id="ARBA00022679"/>
    </source>
</evidence>
<sequence>MAGVLGFAHHGIRATGARTEEQRLRDLGKIEAYRQLEDKIRSQAASSSYGPALFQLTAELLRLNPEYYTIWNVRRRCLISSLLAKPADQQEPTAQEQESDVNVLKSELDFTIPLLMGFPKCYWIWDFRQWVLSQAILRLTAPVASEIWETELGLTSAMLNKDQRNFHAWGYRRIVVARLESPQLRGTSLAEDEFAYTTRMIRRNLSNFSAWHNRSQIIPRLLDERGASDKMRAAFLSEELNFVRGGLNLSPEDQSLWYYHQFLISQIVDSCEPQTITRFMNPREKVVYLRHEIDEIKDLLEDYDNIKWIYEALLEYKLVLMGLENTGRGAGESGDVRTWLAKLRDLDPLRAGRWNDVERQINLSSS</sequence>
<dbReference type="PROSITE" id="PS51147">
    <property type="entry name" value="PFTA"/>
    <property type="match status" value="4"/>
</dbReference>
<dbReference type="STRING" id="78410.A0A0P7BTX0"/>
<keyword evidence="2 6" id="KW-0637">Prenyltransferase</keyword>
<dbReference type="OrthoDB" id="1658at2759"/>
<organism evidence="7 8">
    <name type="scientific">Neonectria ditissima</name>
    <dbReference type="NCBI Taxonomy" id="78410"/>
    <lineage>
        <taxon>Eukaryota</taxon>
        <taxon>Fungi</taxon>
        <taxon>Dikarya</taxon>
        <taxon>Ascomycota</taxon>
        <taxon>Pezizomycotina</taxon>
        <taxon>Sordariomycetes</taxon>
        <taxon>Hypocreomycetidae</taxon>
        <taxon>Hypocreales</taxon>
        <taxon>Nectriaceae</taxon>
        <taxon>Neonectria</taxon>
    </lineage>
</organism>
<comment type="caution">
    <text evidence="7">The sequence shown here is derived from an EMBL/GenBank/DDBJ whole genome shotgun (WGS) entry which is preliminary data.</text>
</comment>
<dbReference type="GO" id="GO:0005968">
    <property type="term" value="C:Rab-protein geranylgeranyltransferase complex"/>
    <property type="evidence" value="ECO:0007669"/>
    <property type="project" value="TreeGrafter"/>
</dbReference>
<evidence type="ECO:0000256" key="2">
    <source>
        <dbReference type="ARBA" id="ARBA00022602"/>
    </source>
</evidence>
<dbReference type="Pfam" id="PF01239">
    <property type="entry name" value="PPTA"/>
    <property type="match status" value="5"/>
</dbReference>
<dbReference type="SUPFAM" id="SSF48439">
    <property type="entry name" value="Protein prenylyltransferase"/>
    <property type="match status" value="1"/>
</dbReference>
<keyword evidence="4" id="KW-0677">Repeat</keyword>
<dbReference type="PANTHER" id="PTHR11129:SF2">
    <property type="entry name" value="GERANYLGERANYL TRANSFERASE TYPE-2 SUBUNIT ALPHA"/>
    <property type="match status" value="1"/>
</dbReference>
<accession>A0A0P7BTX0</accession>
<dbReference type="GO" id="GO:0097354">
    <property type="term" value="P:prenylation"/>
    <property type="evidence" value="ECO:0007669"/>
    <property type="project" value="UniProtKB-UniRule"/>
</dbReference>
<keyword evidence="8" id="KW-1185">Reference proteome</keyword>
<dbReference type="PANTHER" id="PTHR11129">
    <property type="entry name" value="PROTEIN FARNESYLTRANSFERASE ALPHA SUBUNIT/RAB GERANYLGERANYL TRANSFERASE ALPHA SUBUNIT"/>
    <property type="match status" value="1"/>
</dbReference>
<protein>
    <recommendedName>
        <fullName evidence="6">Geranylgeranyl transferase type-2 subunit alpha</fullName>
        <ecNumber evidence="6">2.5.1.60</ecNumber>
    </recommendedName>
    <alternativeName>
        <fullName evidence="6">Geranylgeranyl transferase type II subunit alpha</fullName>
    </alternativeName>
</protein>
<comment type="similarity">
    <text evidence="1 6">Belongs to the protein prenyltransferase subunit alpha family.</text>
</comment>
<gene>
    <name evidence="7" type="ORF">AK830_g1619</name>
</gene>
<dbReference type="InterPro" id="IPR002088">
    <property type="entry name" value="Prenyl_trans_a"/>
</dbReference>
<comment type="function">
    <text evidence="6">Catalyzes the transfer of a geranyl-geranyl moiety from geranyl-geranyl pyrophosphate to cysteines occuring in specific C-terminal amino acid sequences.</text>
</comment>
<evidence type="ECO:0000313" key="7">
    <source>
        <dbReference type="EMBL" id="KPM44922.1"/>
    </source>
</evidence>
<dbReference type="AlphaFoldDB" id="A0A0P7BTX0"/>
<dbReference type="Gene3D" id="1.25.40.120">
    <property type="entry name" value="Protein prenylyltransferase"/>
    <property type="match status" value="1"/>
</dbReference>
<dbReference type="Proteomes" id="UP000050424">
    <property type="component" value="Unassembled WGS sequence"/>
</dbReference>
<dbReference type="GO" id="GO:0004663">
    <property type="term" value="F:Rab geranylgeranyltransferase activity"/>
    <property type="evidence" value="ECO:0007669"/>
    <property type="project" value="UniProtKB-UniRule"/>
</dbReference>
<evidence type="ECO:0000313" key="8">
    <source>
        <dbReference type="Proteomes" id="UP000050424"/>
    </source>
</evidence>
<evidence type="ECO:0000256" key="5">
    <source>
        <dbReference type="ARBA" id="ARBA00047658"/>
    </source>
</evidence>
<evidence type="ECO:0000256" key="1">
    <source>
        <dbReference type="ARBA" id="ARBA00006734"/>
    </source>
</evidence>
<comment type="catalytic activity">
    <reaction evidence="5 6">
        <text>geranylgeranyl diphosphate + L-cysteinyl-[protein] = S-geranylgeranyl-L-cysteinyl-[protein] + diphosphate</text>
        <dbReference type="Rhea" id="RHEA:21240"/>
        <dbReference type="Rhea" id="RHEA-COMP:10131"/>
        <dbReference type="Rhea" id="RHEA-COMP:11537"/>
        <dbReference type="ChEBI" id="CHEBI:29950"/>
        <dbReference type="ChEBI" id="CHEBI:33019"/>
        <dbReference type="ChEBI" id="CHEBI:57533"/>
        <dbReference type="ChEBI" id="CHEBI:86021"/>
        <dbReference type="EC" id="2.5.1.60"/>
    </reaction>
</comment>
<evidence type="ECO:0000256" key="6">
    <source>
        <dbReference type="RuleBase" id="RU367120"/>
    </source>
</evidence>
<name>A0A0P7BTX0_9HYPO</name>
<evidence type="ECO:0000256" key="4">
    <source>
        <dbReference type="ARBA" id="ARBA00022737"/>
    </source>
</evidence>
<dbReference type="EC" id="2.5.1.60" evidence="6"/>